<reference evidence="2 3" key="2">
    <citation type="submission" date="2018-11" db="EMBL/GenBank/DDBJ databases">
        <authorList>
            <consortium name="Pathogen Informatics"/>
        </authorList>
    </citation>
    <scope>NUCLEOTIDE SEQUENCE [LARGE SCALE GENOMIC DNA]</scope>
</reference>
<accession>A0A183ETW7</accession>
<evidence type="ECO:0000256" key="1">
    <source>
        <dbReference type="SAM" id="MobiDB-lite"/>
    </source>
</evidence>
<gene>
    <name evidence="2" type="ORF">GPUH_LOCUS24409</name>
</gene>
<protein>
    <submittedName>
        <fullName evidence="2 4">Uncharacterized protein</fullName>
    </submittedName>
</protein>
<dbReference type="EMBL" id="UYRT01101053">
    <property type="protein sequence ID" value="VDN42798.1"/>
    <property type="molecule type" value="Genomic_DNA"/>
</dbReference>
<name>A0A183ETW7_9BILA</name>
<keyword evidence="3" id="KW-1185">Reference proteome</keyword>
<sequence length="104" mass="11558">MRGVVRRGEQVDEEELENPGFGVVMGISGRGRGMRNGGPGRRVPKLGIGGFFVKVPRHRLSNAEEENVVEEDAAKPKIKRPRKPRRSQLEDNYPPVIQVNLTGT</sequence>
<feature type="region of interest" description="Disordered" evidence="1">
    <location>
        <begin position="22"/>
        <end position="43"/>
    </location>
</feature>
<feature type="compositionally biased region" description="Basic residues" evidence="1">
    <location>
        <begin position="76"/>
        <end position="86"/>
    </location>
</feature>
<dbReference type="Proteomes" id="UP000271098">
    <property type="component" value="Unassembled WGS sequence"/>
</dbReference>
<dbReference type="AlphaFoldDB" id="A0A183ETW7"/>
<evidence type="ECO:0000313" key="4">
    <source>
        <dbReference type="WBParaSite" id="GPUH_0002443801-mRNA-1"/>
    </source>
</evidence>
<organism evidence="4">
    <name type="scientific">Gongylonema pulchrum</name>
    <dbReference type="NCBI Taxonomy" id="637853"/>
    <lineage>
        <taxon>Eukaryota</taxon>
        <taxon>Metazoa</taxon>
        <taxon>Ecdysozoa</taxon>
        <taxon>Nematoda</taxon>
        <taxon>Chromadorea</taxon>
        <taxon>Rhabditida</taxon>
        <taxon>Spirurina</taxon>
        <taxon>Spiruromorpha</taxon>
        <taxon>Spiruroidea</taxon>
        <taxon>Gongylonematidae</taxon>
        <taxon>Gongylonema</taxon>
    </lineage>
</organism>
<evidence type="ECO:0000313" key="3">
    <source>
        <dbReference type="Proteomes" id="UP000271098"/>
    </source>
</evidence>
<feature type="region of interest" description="Disordered" evidence="1">
    <location>
        <begin position="64"/>
        <end position="104"/>
    </location>
</feature>
<reference evidence="4" key="1">
    <citation type="submission" date="2016-06" db="UniProtKB">
        <authorList>
            <consortium name="WormBaseParasite"/>
        </authorList>
    </citation>
    <scope>IDENTIFICATION</scope>
</reference>
<evidence type="ECO:0000313" key="2">
    <source>
        <dbReference type="EMBL" id="VDN42798.1"/>
    </source>
</evidence>
<proteinExistence type="predicted"/>
<dbReference type="WBParaSite" id="GPUH_0002443801-mRNA-1">
    <property type="protein sequence ID" value="GPUH_0002443801-mRNA-1"/>
    <property type="gene ID" value="GPUH_0002443801"/>
</dbReference>
<feature type="compositionally biased region" description="Gly residues" evidence="1">
    <location>
        <begin position="28"/>
        <end position="40"/>
    </location>
</feature>